<reference evidence="1" key="2">
    <citation type="journal article" date="2015" name="Fish Shellfish Immunol.">
        <title>Early steps in the European eel (Anguilla anguilla)-Vibrio vulnificus interaction in the gills: Role of the RtxA13 toxin.</title>
        <authorList>
            <person name="Callol A."/>
            <person name="Pajuelo D."/>
            <person name="Ebbesson L."/>
            <person name="Teles M."/>
            <person name="MacKenzie S."/>
            <person name="Amaro C."/>
        </authorList>
    </citation>
    <scope>NUCLEOTIDE SEQUENCE</scope>
</reference>
<dbReference type="AlphaFoldDB" id="A0A0E9UYJ2"/>
<protein>
    <submittedName>
        <fullName evidence="1">Uncharacterized protein</fullName>
    </submittedName>
</protein>
<proteinExistence type="predicted"/>
<organism evidence="1">
    <name type="scientific">Anguilla anguilla</name>
    <name type="common">European freshwater eel</name>
    <name type="synonym">Muraena anguilla</name>
    <dbReference type="NCBI Taxonomy" id="7936"/>
    <lineage>
        <taxon>Eukaryota</taxon>
        <taxon>Metazoa</taxon>
        <taxon>Chordata</taxon>
        <taxon>Craniata</taxon>
        <taxon>Vertebrata</taxon>
        <taxon>Euteleostomi</taxon>
        <taxon>Actinopterygii</taxon>
        <taxon>Neopterygii</taxon>
        <taxon>Teleostei</taxon>
        <taxon>Anguilliformes</taxon>
        <taxon>Anguillidae</taxon>
        <taxon>Anguilla</taxon>
    </lineage>
</organism>
<accession>A0A0E9UYJ2</accession>
<reference evidence="1" key="1">
    <citation type="submission" date="2014-11" db="EMBL/GenBank/DDBJ databases">
        <authorList>
            <person name="Amaro Gonzalez C."/>
        </authorList>
    </citation>
    <scope>NUCLEOTIDE SEQUENCE</scope>
</reference>
<evidence type="ECO:0000313" key="1">
    <source>
        <dbReference type="EMBL" id="JAH70872.1"/>
    </source>
</evidence>
<dbReference type="EMBL" id="GBXM01037705">
    <property type="protein sequence ID" value="JAH70872.1"/>
    <property type="molecule type" value="Transcribed_RNA"/>
</dbReference>
<name>A0A0E9UYJ2_ANGAN</name>
<sequence length="68" mass="8055">MDDKCLSPTWIFLQWNADCQKYLTRERKNKEMKEICGSACVFFPCPCFHYTERSKHSKKTVAIEFGTK</sequence>